<feature type="domain" description="Phospholipid/glycerol acyltransferase" evidence="1">
    <location>
        <begin position="55"/>
        <end position="182"/>
    </location>
</feature>
<dbReference type="Pfam" id="PF01553">
    <property type="entry name" value="Acyltransferase"/>
    <property type="match status" value="1"/>
</dbReference>
<dbReference type="GO" id="GO:0016746">
    <property type="term" value="F:acyltransferase activity"/>
    <property type="evidence" value="ECO:0007669"/>
    <property type="project" value="InterPro"/>
</dbReference>
<evidence type="ECO:0000313" key="2">
    <source>
        <dbReference type="EMBL" id="ETW98204.1"/>
    </source>
</evidence>
<protein>
    <recommendedName>
        <fullName evidence="1">Phospholipid/glycerol acyltransferase domain-containing protein</fullName>
    </recommendedName>
</protein>
<dbReference type="EMBL" id="AZHW01000577">
    <property type="protein sequence ID" value="ETW98204.1"/>
    <property type="molecule type" value="Genomic_DNA"/>
</dbReference>
<dbReference type="SUPFAM" id="SSF69593">
    <property type="entry name" value="Glycerol-3-phosphate (1)-acyltransferase"/>
    <property type="match status" value="1"/>
</dbReference>
<dbReference type="InterPro" id="IPR002123">
    <property type="entry name" value="Plipid/glycerol_acylTrfase"/>
</dbReference>
<dbReference type="HOGENOM" id="CLU_097817_0_0_7"/>
<evidence type="ECO:0000259" key="1">
    <source>
        <dbReference type="SMART" id="SM00563"/>
    </source>
</evidence>
<name>W4LJW0_ENTF1</name>
<dbReference type="SMART" id="SM00563">
    <property type="entry name" value="PlsC"/>
    <property type="match status" value="1"/>
</dbReference>
<organism evidence="2 3">
    <name type="scientific">Entotheonella factor</name>
    <dbReference type="NCBI Taxonomy" id="1429438"/>
    <lineage>
        <taxon>Bacteria</taxon>
        <taxon>Pseudomonadati</taxon>
        <taxon>Nitrospinota/Tectimicrobiota group</taxon>
        <taxon>Candidatus Tectimicrobiota</taxon>
        <taxon>Candidatus Entotheonellia</taxon>
        <taxon>Candidatus Entotheonellales</taxon>
        <taxon>Candidatus Entotheonellaceae</taxon>
        <taxon>Candidatus Entotheonella</taxon>
    </lineage>
</organism>
<proteinExistence type="predicted"/>
<keyword evidence="3" id="KW-1185">Reference proteome</keyword>
<comment type="caution">
    <text evidence="2">The sequence shown here is derived from an EMBL/GenBank/DDBJ whole genome shotgun (WGS) entry which is preliminary data.</text>
</comment>
<gene>
    <name evidence="2" type="ORF">ETSY1_19760</name>
</gene>
<reference evidence="2 3" key="1">
    <citation type="journal article" date="2014" name="Nature">
        <title>An environmental bacterial taxon with a large and distinct metabolic repertoire.</title>
        <authorList>
            <person name="Wilson M.C."/>
            <person name="Mori T."/>
            <person name="Ruckert C."/>
            <person name="Uria A.R."/>
            <person name="Helf M.J."/>
            <person name="Takada K."/>
            <person name="Gernert C."/>
            <person name="Steffens U.A."/>
            <person name="Heycke N."/>
            <person name="Schmitt S."/>
            <person name="Rinke C."/>
            <person name="Helfrich E.J."/>
            <person name="Brachmann A.O."/>
            <person name="Gurgui C."/>
            <person name="Wakimoto T."/>
            <person name="Kracht M."/>
            <person name="Crusemann M."/>
            <person name="Hentschel U."/>
            <person name="Abe I."/>
            <person name="Matsunaga S."/>
            <person name="Kalinowski J."/>
            <person name="Takeyama H."/>
            <person name="Piel J."/>
        </authorList>
    </citation>
    <scope>NUCLEOTIDE SEQUENCE [LARGE SCALE GENOMIC DNA]</scope>
    <source>
        <strain evidence="3">TSY1</strain>
    </source>
</reference>
<sequence>MDNRPVIIPNAEIPTISPWLWQQFGRYARFYLSRSFHAIRLSRTGPFPLQPGTPAVVFLNHPSWWDPLVAIFLAQHLMPTRRHYGPIDAEALSRYRFFQRLGFFGVAPGTRQGAATFLRVSQAILRQPQSVLWVTPEGRFSDPRQRPVQLQPGLGALARRLAQDAAQDVDDVVFVPLAIEYVFWEERFPEILLRFGEAMPVSSAHPWGGSDAYTEQFAQQLEATQEALAREACQRDSAAFETLSRGRVGVGLMYDTWRALRAYWRGEGKTFRRAHGVENECL</sequence>
<dbReference type="Proteomes" id="UP000019141">
    <property type="component" value="Unassembled WGS sequence"/>
</dbReference>
<dbReference type="CDD" id="cd06551">
    <property type="entry name" value="LPLAT"/>
    <property type="match status" value="1"/>
</dbReference>
<evidence type="ECO:0000313" key="3">
    <source>
        <dbReference type="Proteomes" id="UP000019141"/>
    </source>
</evidence>
<accession>W4LJW0</accession>
<dbReference type="AlphaFoldDB" id="W4LJW0"/>